<feature type="domain" description="Treble clef zinc finger" evidence="2">
    <location>
        <begin position="146"/>
        <end position="205"/>
    </location>
</feature>
<dbReference type="Pfam" id="PF14311">
    <property type="entry name" value="DUF4379"/>
    <property type="match status" value="1"/>
</dbReference>
<gene>
    <name evidence="3" type="ORF">NDES1114_LOCUS22490</name>
</gene>
<dbReference type="InterPro" id="IPR025487">
    <property type="entry name" value="DUF4379"/>
</dbReference>
<reference evidence="3" key="1">
    <citation type="submission" date="2021-01" db="EMBL/GenBank/DDBJ databases">
        <authorList>
            <person name="Corre E."/>
            <person name="Pelletier E."/>
            <person name="Niang G."/>
            <person name="Scheremetjew M."/>
            <person name="Finn R."/>
            <person name="Kale V."/>
            <person name="Holt S."/>
            <person name="Cochrane G."/>
            <person name="Meng A."/>
            <person name="Brown T."/>
            <person name="Cohen L."/>
        </authorList>
    </citation>
    <scope>NUCLEOTIDE SEQUENCE</scope>
    <source>
        <strain evidence="3">CCAP 1951/1</strain>
    </source>
</reference>
<protein>
    <recommendedName>
        <fullName evidence="2">Treble clef zinc finger domain-containing protein</fullName>
    </recommendedName>
</protein>
<evidence type="ECO:0000313" key="3">
    <source>
        <dbReference type="EMBL" id="CAD9131010.1"/>
    </source>
</evidence>
<dbReference type="AlphaFoldDB" id="A0A7S1QDE7"/>
<feature type="region of interest" description="Disordered" evidence="1">
    <location>
        <begin position="11"/>
        <end position="35"/>
    </location>
</feature>
<proteinExistence type="predicted"/>
<sequence>MRRSFLLRAEFERAAKVRPKPKTKRTGPDPSSPPNYLWKMSVVRQTTDANRLVSASRYQFLVDRIRLPDDDATKLTDLRKDDFRFVEWKCACCGASYRRSVKGAVYFGKHVCDGCLDFNVYSAPDRKSGSPRACDVLSKEHLPVDPDVALDTVPATSSSKVLFKCADCGTEYRESLRARTNVDAGAHGLVDDAKATAAFSRCPRCRFTAFAKRSTSFLDSVRYE</sequence>
<accession>A0A7S1QDE7</accession>
<evidence type="ECO:0000256" key="1">
    <source>
        <dbReference type="SAM" id="MobiDB-lite"/>
    </source>
</evidence>
<evidence type="ECO:0000259" key="2">
    <source>
        <dbReference type="Pfam" id="PF14311"/>
    </source>
</evidence>
<feature type="compositionally biased region" description="Basic residues" evidence="1">
    <location>
        <begin position="16"/>
        <end position="25"/>
    </location>
</feature>
<name>A0A7S1QDE7_NEODS</name>
<organism evidence="3">
    <name type="scientific">Neobodo designis</name>
    <name type="common">Flagellated protozoan</name>
    <name type="synonym">Bodo designis</name>
    <dbReference type="NCBI Taxonomy" id="312471"/>
    <lineage>
        <taxon>Eukaryota</taxon>
        <taxon>Discoba</taxon>
        <taxon>Euglenozoa</taxon>
        <taxon>Kinetoplastea</taxon>
        <taxon>Metakinetoplastina</taxon>
        <taxon>Neobodonida</taxon>
        <taxon>Neobodo</taxon>
    </lineage>
</organism>
<dbReference type="EMBL" id="HBGF01033570">
    <property type="protein sequence ID" value="CAD9131010.1"/>
    <property type="molecule type" value="Transcribed_RNA"/>
</dbReference>